<dbReference type="PANTHER" id="PTHR48106:SF18">
    <property type="entry name" value="QUINONE OXIDOREDUCTASE PIG3"/>
    <property type="match status" value="1"/>
</dbReference>
<feature type="domain" description="Enoyl reductase (ER)" evidence="3">
    <location>
        <begin position="10"/>
        <end position="318"/>
    </location>
</feature>
<evidence type="ECO:0000313" key="5">
    <source>
        <dbReference type="Proteomes" id="UP000663792"/>
    </source>
</evidence>
<evidence type="ECO:0000313" key="4">
    <source>
        <dbReference type="EMBL" id="MBM9469638.1"/>
    </source>
</evidence>
<gene>
    <name evidence="4" type="ORF">JL106_20335</name>
</gene>
<dbReference type="InterPro" id="IPR020843">
    <property type="entry name" value="ER"/>
</dbReference>
<dbReference type="Proteomes" id="UP000663792">
    <property type="component" value="Unassembled WGS sequence"/>
</dbReference>
<organism evidence="4 5">
    <name type="scientific">Nakamurella leprariae</name>
    <dbReference type="NCBI Taxonomy" id="2803911"/>
    <lineage>
        <taxon>Bacteria</taxon>
        <taxon>Bacillati</taxon>
        <taxon>Actinomycetota</taxon>
        <taxon>Actinomycetes</taxon>
        <taxon>Nakamurellales</taxon>
        <taxon>Nakamurellaceae</taxon>
        <taxon>Nakamurella</taxon>
    </lineage>
</organism>
<dbReference type="Gene3D" id="3.40.50.720">
    <property type="entry name" value="NAD(P)-binding Rossmann-like Domain"/>
    <property type="match status" value="1"/>
</dbReference>
<keyword evidence="5" id="KW-1185">Reference proteome</keyword>
<sequence>MFAVRVHGFGGPAALRVDEVDEPEVGPGEVLLEVDAAGVNFGDLLVRQGTYFGRMTLPIIPGWEVVGRVIDPSDSGLCVGTRVAALVASGGYAQRVAAPLKNVVPLTDDIGDHVALAMVIQGSTAWHLLETPRTVGAGDVVLVSGGGSGVTHLVLQLARARGVERLVVVCSSQAKAATVRALGAQTVVITGQDDPVMTLTTQIGTATVDHVIDMVGTPVLEAMLRCLRPGGRAVVYGVAGGAPATISSGALIRFGWTVAGLWLGHDGTEPLGPTLARLIALHRRGRLQPTLGPVLPLADAGRAHEMVAARTGVGKIMLICR</sequence>
<dbReference type="SUPFAM" id="SSF50129">
    <property type="entry name" value="GroES-like"/>
    <property type="match status" value="1"/>
</dbReference>
<dbReference type="GO" id="GO:0016651">
    <property type="term" value="F:oxidoreductase activity, acting on NAD(P)H"/>
    <property type="evidence" value="ECO:0007669"/>
    <property type="project" value="TreeGrafter"/>
</dbReference>
<dbReference type="Pfam" id="PF00107">
    <property type="entry name" value="ADH_zinc_N"/>
    <property type="match status" value="1"/>
</dbReference>
<dbReference type="Gene3D" id="3.90.180.10">
    <property type="entry name" value="Medium-chain alcohol dehydrogenases, catalytic domain"/>
    <property type="match status" value="1"/>
</dbReference>
<comment type="caution">
    <text evidence="4">The sequence shown here is derived from an EMBL/GenBank/DDBJ whole genome shotgun (WGS) entry which is preliminary data.</text>
</comment>
<dbReference type="RefSeq" id="WP_205262604.1">
    <property type="nucleotide sequence ID" value="NZ_JAERWK010000032.1"/>
</dbReference>
<dbReference type="EMBL" id="JAERWK010000032">
    <property type="protein sequence ID" value="MBM9469638.1"/>
    <property type="molecule type" value="Genomic_DNA"/>
</dbReference>
<protein>
    <submittedName>
        <fullName evidence="4">Zinc-binding dehydrogenase</fullName>
    </submittedName>
</protein>
<dbReference type="InterPro" id="IPR013154">
    <property type="entry name" value="ADH-like_N"/>
</dbReference>
<dbReference type="Pfam" id="PF08240">
    <property type="entry name" value="ADH_N"/>
    <property type="match status" value="1"/>
</dbReference>
<name>A0A938YKP1_9ACTN</name>
<proteinExistence type="predicted"/>
<evidence type="ECO:0000259" key="3">
    <source>
        <dbReference type="SMART" id="SM00829"/>
    </source>
</evidence>
<reference evidence="4" key="1">
    <citation type="submission" date="2021-01" db="EMBL/GenBank/DDBJ databases">
        <title>YIM 132084 draft genome.</title>
        <authorList>
            <person name="An D."/>
        </authorList>
    </citation>
    <scope>NUCLEOTIDE SEQUENCE</scope>
    <source>
        <strain evidence="4">YIM 132084</strain>
    </source>
</reference>
<evidence type="ECO:0000256" key="2">
    <source>
        <dbReference type="ARBA" id="ARBA00023002"/>
    </source>
</evidence>
<dbReference type="InterPro" id="IPR013149">
    <property type="entry name" value="ADH-like_C"/>
</dbReference>
<dbReference type="SMART" id="SM00829">
    <property type="entry name" value="PKS_ER"/>
    <property type="match status" value="1"/>
</dbReference>
<dbReference type="InterPro" id="IPR011032">
    <property type="entry name" value="GroES-like_sf"/>
</dbReference>
<dbReference type="GO" id="GO:0070402">
    <property type="term" value="F:NADPH binding"/>
    <property type="evidence" value="ECO:0007669"/>
    <property type="project" value="TreeGrafter"/>
</dbReference>
<evidence type="ECO:0000256" key="1">
    <source>
        <dbReference type="ARBA" id="ARBA00022857"/>
    </source>
</evidence>
<dbReference type="AlphaFoldDB" id="A0A938YKP1"/>
<dbReference type="SUPFAM" id="SSF51735">
    <property type="entry name" value="NAD(P)-binding Rossmann-fold domains"/>
    <property type="match status" value="1"/>
</dbReference>
<accession>A0A938YKP1</accession>
<dbReference type="InterPro" id="IPR036291">
    <property type="entry name" value="NAD(P)-bd_dom_sf"/>
</dbReference>
<keyword evidence="1" id="KW-0521">NADP</keyword>
<keyword evidence="2" id="KW-0560">Oxidoreductase</keyword>
<dbReference type="PANTHER" id="PTHR48106">
    <property type="entry name" value="QUINONE OXIDOREDUCTASE PIG3-RELATED"/>
    <property type="match status" value="1"/>
</dbReference>